<protein>
    <submittedName>
        <fullName evidence="1">8435_t:CDS:1</fullName>
    </submittedName>
</protein>
<keyword evidence="2" id="KW-1185">Reference proteome</keyword>
<organism evidence="1 2">
    <name type="scientific">Cetraspora pellucida</name>
    <dbReference type="NCBI Taxonomy" id="1433469"/>
    <lineage>
        <taxon>Eukaryota</taxon>
        <taxon>Fungi</taxon>
        <taxon>Fungi incertae sedis</taxon>
        <taxon>Mucoromycota</taxon>
        <taxon>Glomeromycotina</taxon>
        <taxon>Glomeromycetes</taxon>
        <taxon>Diversisporales</taxon>
        <taxon>Gigasporaceae</taxon>
        <taxon>Cetraspora</taxon>
    </lineage>
</organism>
<evidence type="ECO:0000313" key="1">
    <source>
        <dbReference type="EMBL" id="CAG8547796.1"/>
    </source>
</evidence>
<reference evidence="1" key="1">
    <citation type="submission" date="2021-06" db="EMBL/GenBank/DDBJ databases">
        <authorList>
            <person name="Kallberg Y."/>
            <person name="Tangrot J."/>
            <person name="Rosling A."/>
        </authorList>
    </citation>
    <scope>NUCLEOTIDE SEQUENCE</scope>
    <source>
        <strain evidence="1">FL966</strain>
    </source>
</reference>
<comment type="caution">
    <text evidence="1">The sequence shown here is derived from an EMBL/GenBank/DDBJ whole genome shotgun (WGS) entry which is preliminary data.</text>
</comment>
<dbReference type="Proteomes" id="UP000789759">
    <property type="component" value="Unassembled WGS sequence"/>
</dbReference>
<dbReference type="EMBL" id="CAJVQA010002454">
    <property type="protein sequence ID" value="CAG8547796.1"/>
    <property type="molecule type" value="Genomic_DNA"/>
</dbReference>
<dbReference type="AlphaFoldDB" id="A0A9N9AZ22"/>
<sequence length="47" mass="5533">LQTYEENYQKNSLKICKKPTRKQLLTKKITIESPNLVKKLEVDAELD</sequence>
<feature type="non-terminal residue" evidence="1">
    <location>
        <position position="1"/>
    </location>
</feature>
<accession>A0A9N9AZ22</accession>
<name>A0A9N9AZ22_9GLOM</name>
<evidence type="ECO:0000313" key="2">
    <source>
        <dbReference type="Proteomes" id="UP000789759"/>
    </source>
</evidence>
<proteinExistence type="predicted"/>
<gene>
    <name evidence="1" type="ORF">CPELLU_LOCUS4603</name>
</gene>